<dbReference type="OrthoDB" id="5953249at2759"/>
<gene>
    <name evidence="2" type="ORF">K490DRAFT_31204</name>
</gene>
<evidence type="ECO:0000313" key="2">
    <source>
        <dbReference type="EMBL" id="KAF2091367.1"/>
    </source>
</evidence>
<dbReference type="InterPro" id="IPR040151">
    <property type="entry name" value="Gfd2/YDR514C-like"/>
</dbReference>
<name>A0A9P4I3A2_9PEZI</name>
<dbReference type="InterPro" id="IPR048519">
    <property type="entry name" value="Gfd2/YDR514C-like_C"/>
</dbReference>
<sequence>METLRHYLNLPPVCGPSLEPTPRQPDEDVIFIALDLEAWEFDHRIITEVGIATLDTRDLTSADPSDPNSFLRHVKASHFIIKNHEKHVNRKFVRGCPRMFHFGTSKKVLLHQMVDHLDAAFITARKMVLVGHDLKGDIKYLNDLNFSPTAARTVVAQLDTQKIANEMFLPSALGKLLEALEIHAENFHNAGNDAMFTMQALVLM</sequence>
<dbReference type="Pfam" id="PF21762">
    <property type="entry name" value="DEDDh_C"/>
    <property type="match status" value="1"/>
</dbReference>
<dbReference type="Gene3D" id="3.30.420.10">
    <property type="entry name" value="Ribonuclease H-like superfamily/Ribonuclease H"/>
    <property type="match status" value="1"/>
</dbReference>
<dbReference type="AlphaFoldDB" id="A0A9P4I3A2"/>
<dbReference type="SUPFAM" id="SSF53098">
    <property type="entry name" value="Ribonuclease H-like"/>
    <property type="match status" value="1"/>
</dbReference>
<dbReference type="GO" id="GO:0003676">
    <property type="term" value="F:nucleic acid binding"/>
    <property type="evidence" value="ECO:0007669"/>
    <property type="project" value="InterPro"/>
</dbReference>
<dbReference type="PANTHER" id="PTHR28083">
    <property type="entry name" value="GOOD FOR FULL DBP5 ACTIVITY PROTEIN 2"/>
    <property type="match status" value="1"/>
</dbReference>
<dbReference type="PANTHER" id="PTHR28083:SF1">
    <property type="entry name" value="GOOD FOR FULL DBP5 ACTIVITY PROTEIN 2"/>
    <property type="match status" value="1"/>
</dbReference>
<dbReference type="GO" id="GO:0005634">
    <property type="term" value="C:nucleus"/>
    <property type="evidence" value="ECO:0007669"/>
    <property type="project" value="TreeGrafter"/>
</dbReference>
<accession>A0A9P4I3A2</accession>
<comment type="caution">
    <text evidence="2">The sequence shown here is derived from an EMBL/GenBank/DDBJ whole genome shotgun (WGS) entry which is preliminary data.</text>
</comment>
<keyword evidence="3" id="KW-1185">Reference proteome</keyword>
<dbReference type="Proteomes" id="UP000799776">
    <property type="component" value="Unassembled WGS sequence"/>
</dbReference>
<dbReference type="InterPro" id="IPR012337">
    <property type="entry name" value="RNaseH-like_sf"/>
</dbReference>
<evidence type="ECO:0000259" key="1">
    <source>
        <dbReference type="Pfam" id="PF21762"/>
    </source>
</evidence>
<protein>
    <recommendedName>
        <fullName evidence="1">Gfd2/YDR514C-like C-terminal domain-containing protein</fullName>
    </recommendedName>
</protein>
<dbReference type="InterPro" id="IPR036397">
    <property type="entry name" value="RNaseH_sf"/>
</dbReference>
<proteinExistence type="predicted"/>
<feature type="non-terminal residue" evidence="2">
    <location>
        <position position="204"/>
    </location>
</feature>
<reference evidence="2" key="1">
    <citation type="journal article" date="2020" name="Stud. Mycol.">
        <title>101 Dothideomycetes genomes: a test case for predicting lifestyles and emergence of pathogens.</title>
        <authorList>
            <person name="Haridas S."/>
            <person name="Albert R."/>
            <person name="Binder M."/>
            <person name="Bloem J."/>
            <person name="Labutti K."/>
            <person name="Salamov A."/>
            <person name="Andreopoulos B."/>
            <person name="Baker S."/>
            <person name="Barry K."/>
            <person name="Bills G."/>
            <person name="Bluhm B."/>
            <person name="Cannon C."/>
            <person name="Castanera R."/>
            <person name="Culley D."/>
            <person name="Daum C."/>
            <person name="Ezra D."/>
            <person name="Gonzalez J."/>
            <person name="Henrissat B."/>
            <person name="Kuo A."/>
            <person name="Liang C."/>
            <person name="Lipzen A."/>
            <person name="Lutzoni F."/>
            <person name="Magnuson J."/>
            <person name="Mondo S."/>
            <person name="Nolan M."/>
            <person name="Ohm R."/>
            <person name="Pangilinan J."/>
            <person name="Park H.-J."/>
            <person name="Ramirez L."/>
            <person name="Alfaro M."/>
            <person name="Sun H."/>
            <person name="Tritt A."/>
            <person name="Yoshinaga Y."/>
            <person name="Zwiers L.-H."/>
            <person name="Turgeon B."/>
            <person name="Goodwin S."/>
            <person name="Spatafora J."/>
            <person name="Crous P."/>
            <person name="Grigoriev I."/>
        </authorList>
    </citation>
    <scope>NUCLEOTIDE SEQUENCE</scope>
    <source>
        <strain evidence="2">CBS 121410</strain>
    </source>
</reference>
<evidence type="ECO:0000313" key="3">
    <source>
        <dbReference type="Proteomes" id="UP000799776"/>
    </source>
</evidence>
<feature type="domain" description="Gfd2/YDR514C-like C-terminal" evidence="1">
    <location>
        <begin position="30"/>
        <end position="204"/>
    </location>
</feature>
<organism evidence="2 3">
    <name type="scientific">Saccharata proteae CBS 121410</name>
    <dbReference type="NCBI Taxonomy" id="1314787"/>
    <lineage>
        <taxon>Eukaryota</taxon>
        <taxon>Fungi</taxon>
        <taxon>Dikarya</taxon>
        <taxon>Ascomycota</taxon>
        <taxon>Pezizomycotina</taxon>
        <taxon>Dothideomycetes</taxon>
        <taxon>Dothideomycetes incertae sedis</taxon>
        <taxon>Botryosphaeriales</taxon>
        <taxon>Saccharataceae</taxon>
        <taxon>Saccharata</taxon>
    </lineage>
</organism>
<dbReference type="EMBL" id="ML978711">
    <property type="protein sequence ID" value="KAF2091367.1"/>
    <property type="molecule type" value="Genomic_DNA"/>
</dbReference>